<dbReference type="Proteomes" id="UP000253551">
    <property type="component" value="Unassembled WGS sequence"/>
</dbReference>
<proteinExistence type="predicted"/>
<dbReference type="InterPro" id="IPR046331">
    <property type="entry name" value="GPAM1-like"/>
</dbReference>
<feature type="non-terminal residue" evidence="2">
    <location>
        <position position="314"/>
    </location>
</feature>
<feature type="region of interest" description="Disordered" evidence="1">
    <location>
        <begin position="1"/>
        <end position="32"/>
    </location>
</feature>
<evidence type="ECO:0000313" key="3">
    <source>
        <dbReference type="Proteomes" id="UP000253551"/>
    </source>
</evidence>
<feature type="compositionally biased region" description="Basic and acidic residues" evidence="1">
    <location>
        <begin position="98"/>
        <end position="109"/>
    </location>
</feature>
<organism evidence="2 3">
    <name type="scientific">Rhizopus stolonifer</name>
    <name type="common">Rhizopus nigricans</name>
    <dbReference type="NCBI Taxonomy" id="4846"/>
    <lineage>
        <taxon>Eukaryota</taxon>
        <taxon>Fungi</taxon>
        <taxon>Fungi incertae sedis</taxon>
        <taxon>Mucoromycota</taxon>
        <taxon>Mucoromycotina</taxon>
        <taxon>Mucoromycetes</taxon>
        <taxon>Mucorales</taxon>
        <taxon>Mucorineae</taxon>
        <taxon>Rhizopodaceae</taxon>
        <taxon>Rhizopus</taxon>
    </lineage>
</organism>
<feature type="compositionally biased region" description="Basic and acidic residues" evidence="1">
    <location>
        <begin position="250"/>
        <end position="271"/>
    </location>
</feature>
<feature type="region of interest" description="Disordered" evidence="1">
    <location>
        <begin position="91"/>
        <end position="234"/>
    </location>
</feature>
<evidence type="ECO:0000256" key="1">
    <source>
        <dbReference type="SAM" id="MobiDB-lite"/>
    </source>
</evidence>
<feature type="region of interest" description="Disordered" evidence="1">
    <location>
        <begin position="250"/>
        <end position="272"/>
    </location>
</feature>
<evidence type="ECO:0000313" key="2">
    <source>
        <dbReference type="EMBL" id="RCH95868.1"/>
    </source>
</evidence>
<reference evidence="2 3" key="1">
    <citation type="journal article" date="2018" name="G3 (Bethesda)">
        <title>Phylogenetic and Phylogenomic Definition of Rhizopus Species.</title>
        <authorList>
            <person name="Gryganskyi A.P."/>
            <person name="Golan J."/>
            <person name="Dolatabadi S."/>
            <person name="Mondo S."/>
            <person name="Robb S."/>
            <person name="Idnurm A."/>
            <person name="Muszewska A."/>
            <person name="Steczkiewicz K."/>
            <person name="Masonjones S."/>
            <person name="Liao H.L."/>
            <person name="Gajdeczka M.T."/>
            <person name="Anike F."/>
            <person name="Vuek A."/>
            <person name="Anishchenko I.M."/>
            <person name="Voigt K."/>
            <person name="de Hoog G.S."/>
            <person name="Smith M.E."/>
            <person name="Heitman J."/>
            <person name="Vilgalys R."/>
            <person name="Stajich J.E."/>
        </authorList>
    </citation>
    <scope>NUCLEOTIDE SEQUENCE [LARGE SCALE GENOMIC DNA]</scope>
    <source>
        <strain evidence="2 3">LSU 92-RS-03</strain>
    </source>
</reference>
<keyword evidence="3" id="KW-1185">Reference proteome</keyword>
<feature type="compositionally biased region" description="Basic and acidic residues" evidence="1">
    <location>
        <begin position="1"/>
        <end position="17"/>
    </location>
</feature>
<dbReference type="PANTHER" id="PTHR46370">
    <property type="entry name" value="GPALPP MOTIFS-CONTAINING PROTEIN 1"/>
    <property type="match status" value="1"/>
</dbReference>
<sequence>MIGPEIPRELLKKKSNSDEIVMSDEEESDIGPQIPQYVLEKKREQVMVGPEMPTDIIQQRKNNAEIVMSDEEESDIGPQIPQHVLEKKREQVMVGPEIPRELLKKKSNSDEIVMSDEEESDIGPQIPQQVLQKKRDTAERQMHEGEIIMSDEESDFGPQYLQQKDDLKQEETAVDPDDYTPELPPDLVEHRRTVQSQPGRRRAPIGPSLPSNLLMQSEPDDDMIGPDLPMNYNPEEEAKHSAIHAIEERARQSREAIEKKKEGSTKVERPEWMLAPPEVDYLKTATSSRSRQFSSKPVGAVDSTEWTETPADKE</sequence>
<feature type="compositionally biased region" description="Basic and acidic residues" evidence="1">
    <location>
        <begin position="133"/>
        <end position="146"/>
    </location>
</feature>
<feature type="region of interest" description="Disordered" evidence="1">
    <location>
        <begin position="285"/>
        <end position="314"/>
    </location>
</feature>
<feature type="compositionally biased region" description="Polar residues" evidence="1">
    <location>
        <begin position="285"/>
        <end position="295"/>
    </location>
</feature>
<comment type="caution">
    <text evidence="2">The sequence shown here is derived from an EMBL/GenBank/DDBJ whole genome shotgun (WGS) entry which is preliminary data.</text>
</comment>
<protein>
    <submittedName>
        <fullName evidence="2">Uncharacterized protein</fullName>
    </submittedName>
</protein>
<dbReference type="PANTHER" id="PTHR46370:SF1">
    <property type="entry name" value="GPALPP MOTIFS-CONTAINING PROTEIN 1"/>
    <property type="match status" value="1"/>
</dbReference>
<name>A0A367K122_RHIST</name>
<gene>
    <name evidence="2" type="ORF">CU098_002718</name>
</gene>
<dbReference type="AlphaFoldDB" id="A0A367K122"/>
<accession>A0A367K122</accession>
<dbReference type="EMBL" id="PJQM01002377">
    <property type="protein sequence ID" value="RCH95868.1"/>
    <property type="molecule type" value="Genomic_DNA"/>
</dbReference>
<dbReference type="OrthoDB" id="73491at2759"/>